<evidence type="ECO:0000313" key="7">
    <source>
        <dbReference type="Proteomes" id="UP000265962"/>
    </source>
</evidence>
<dbReference type="Gene3D" id="3.20.20.10">
    <property type="entry name" value="Alanine racemase"/>
    <property type="match status" value="1"/>
</dbReference>
<name>A0A375HYG3_9ACTN</name>
<dbReference type="Proteomes" id="UP000265962">
    <property type="component" value="Unassembled WGS sequence"/>
</dbReference>
<dbReference type="Pfam" id="PF01168">
    <property type="entry name" value="Ala_racemase_N"/>
    <property type="match status" value="1"/>
</dbReference>
<dbReference type="EMBL" id="OMOH01000001">
    <property type="protein sequence ID" value="SPF67321.1"/>
    <property type="molecule type" value="Genomic_DNA"/>
</dbReference>
<organism evidence="6 7">
    <name type="scientific">Propionibacterium ruminifibrarum</name>
    <dbReference type="NCBI Taxonomy" id="1962131"/>
    <lineage>
        <taxon>Bacteria</taxon>
        <taxon>Bacillati</taxon>
        <taxon>Actinomycetota</taxon>
        <taxon>Actinomycetes</taxon>
        <taxon>Propionibacteriales</taxon>
        <taxon>Propionibacteriaceae</taxon>
        <taxon>Propionibacterium</taxon>
    </lineage>
</organism>
<evidence type="ECO:0000256" key="3">
    <source>
        <dbReference type="PIRSR" id="PIRSR004848-1"/>
    </source>
</evidence>
<comment type="function">
    <text evidence="2">Pyridoxal 5'-phosphate (PLP)-binding protein, which is involved in PLP homeostasis.</text>
</comment>
<feature type="domain" description="Alanine racemase N-terminal" evidence="5">
    <location>
        <begin position="32"/>
        <end position="243"/>
    </location>
</feature>
<dbReference type="SUPFAM" id="SSF51419">
    <property type="entry name" value="PLP-binding barrel"/>
    <property type="match status" value="1"/>
</dbReference>
<accession>A0A375HYG3</accession>
<evidence type="ECO:0000313" key="6">
    <source>
        <dbReference type="EMBL" id="SPF67321.1"/>
    </source>
</evidence>
<dbReference type="AlphaFoldDB" id="A0A375HYG3"/>
<dbReference type="HAMAP" id="MF_02087">
    <property type="entry name" value="PLP_homeostasis"/>
    <property type="match status" value="1"/>
</dbReference>
<evidence type="ECO:0000256" key="4">
    <source>
        <dbReference type="RuleBase" id="RU004514"/>
    </source>
</evidence>
<proteinExistence type="inferred from homology"/>
<dbReference type="PIRSF" id="PIRSF004848">
    <property type="entry name" value="YBL036c_PLPDEIII"/>
    <property type="match status" value="1"/>
</dbReference>
<dbReference type="CDD" id="cd00635">
    <property type="entry name" value="PLPDE_III_YBL036c_like"/>
    <property type="match status" value="1"/>
</dbReference>
<evidence type="ECO:0000256" key="2">
    <source>
        <dbReference type="HAMAP-Rule" id="MF_02087"/>
    </source>
</evidence>
<reference evidence="7" key="1">
    <citation type="submission" date="2018-02" db="EMBL/GenBank/DDBJ databases">
        <authorList>
            <person name="Hornung B."/>
        </authorList>
    </citation>
    <scope>NUCLEOTIDE SEQUENCE [LARGE SCALE GENOMIC DNA]</scope>
</reference>
<dbReference type="InterPro" id="IPR029066">
    <property type="entry name" value="PLP-binding_barrel"/>
</dbReference>
<dbReference type="GO" id="GO:0030170">
    <property type="term" value="F:pyridoxal phosphate binding"/>
    <property type="evidence" value="ECO:0007669"/>
    <property type="project" value="UniProtKB-UniRule"/>
</dbReference>
<dbReference type="PANTHER" id="PTHR10146:SF14">
    <property type="entry name" value="PYRIDOXAL PHOSPHATE HOMEOSTASIS PROTEIN"/>
    <property type="match status" value="1"/>
</dbReference>
<keyword evidence="7" id="KW-1185">Reference proteome</keyword>
<dbReference type="InterPro" id="IPR001608">
    <property type="entry name" value="Ala_racemase_N"/>
</dbReference>
<dbReference type="NCBIfam" id="TIGR00044">
    <property type="entry name" value="YggS family pyridoxal phosphate-dependent enzyme"/>
    <property type="match status" value="1"/>
</dbReference>
<keyword evidence="1 2" id="KW-0663">Pyridoxal phosphate</keyword>
<comment type="cofactor">
    <cofactor evidence="3">
        <name>pyridoxal 5'-phosphate</name>
        <dbReference type="ChEBI" id="CHEBI:597326"/>
    </cofactor>
</comment>
<evidence type="ECO:0000256" key="1">
    <source>
        <dbReference type="ARBA" id="ARBA00022898"/>
    </source>
</evidence>
<sequence length="245" mass="26531">MDEGEDAVRERVRRVWDRIGAACEAAGRDRDEVRLMPVSKLHTVQEIRAVHAALAEASGDAGRRAFGENRVQEIVAKTGQIAPDEGIDFTLIGHLQTNKVNTVVPLITEFQGLDSLRLAARLDRRLTELGRTLDVLVEVNTSGEPAKHGVALDEAFGFCEALADYETLDVKGLMTVAVNSPDEQRVAACFDALVDLRDRLRGQAMLGSTWCELSMGMSGDFPLAIAHGATTVRIGTALFGPRPAP</sequence>
<feature type="modified residue" description="N6-(pyridoxal phosphate)lysine" evidence="2 3">
    <location>
        <position position="40"/>
    </location>
</feature>
<protein>
    <recommendedName>
        <fullName evidence="2">Pyridoxal phosphate homeostasis protein</fullName>
        <shortName evidence="2">PLP homeostasis protein</shortName>
    </recommendedName>
</protein>
<comment type="similarity">
    <text evidence="2 4">Belongs to the pyridoxal phosphate-binding protein YggS/PROSC family.</text>
</comment>
<dbReference type="PANTHER" id="PTHR10146">
    <property type="entry name" value="PROLINE SYNTHETASE CO-TRANSCRIBED BACTERIAL HOMOLOG PROTEIN"/>
    <property type="match status" value="1"/>
</dbReference>
<gene>
    <name evidence="6" type="ORF">PROPJV5_0331</name>
</gene>
<evidence type="ECO:0000259" key="5">
    <source>
        <dbReference type="Pfam" id="PF01168"/>
    </source>
</evidence>
<dbReference type="InterPro" id="IPR011078">
    <property type="entry name" value="PyrdxlP_homeostasis"/>
</dbReference>